<dbReference type="EMBL" id="VYSA01000001">
    <property type="protein sequence ID" value="KAA9111466.1"/>
    <property type="molecule type" value="Genomic_DNA"/>
</dbReference>
<dbReference type="AlphaFoldDB" id="A0A5J5J5P3"/>
<dbReference type="OrthoDB" id="5071134at2"/>
<keyword evidence="1" id="KW-0812">Transmembrane</keyword>
<dbReference type="RefSeq" id="WP_150448235.1">
    <property type="nucleotide sequence ID" value="NZ_VYSA01000001.1"/>
</dbReference>
<keyword evidence="1" id="KW-1133">Transmembrane helix</keyword>
<evidence type="ECO:0000256" key="1">
    <source>
        <dbReference type="SAM" id="Phobius"/>
    </source>
</evidence>
<organism evidence="2 3">
    <name type="scientific">Microbacterium rhizomatis</name>
    <dbReference type="NCBI Taxonomy" id="1631477"/>
    <lineage>
        <taxon>Bacteria</taxon>
        <taxon>Bacillati</taxon>
        <taxon>Actinomycetota</taxon>
        <taxon>Actinomycetes</taxon>
        <taxon>Micrococcales</taxon>
        <taxon>Microbacteriaceae</taxon>
        <taxon>Microbacterium</taxon>
    </lineage>
</organism>
<name>A0A5J5J5P3_9MICO</name>
<dbReference type="Proteomes" id="UP000325827">
    <property type="component" value="Unassembled WGS sequence"/>
</dbReference>
<gene>
    <name evidence="2" type="ORF">F6B43_07830</name>
</gene>
<feature type="transmembrane region" description="Helical" evidence="1">
    <location>
        <begin position="97"/>
        <end position="116"/>
    </location>
</feature>
<proteinExistence type="predicted"/>
<comment type="caution">
    <text evidence="2">The sequence shown here is derived from an EMBL/GenBank/DDBJ whole genome shotgun (WGS) entry which is preliminary data.</text>
</comment>
<accession>A0A5J5J5P3</accession>
<sequence>MPATTTRRALDATLLTPIGAGVFTVAWLVLGAISPGYELFGHVIAPYSWIAQPVSGLGLGVTAGWMNAAFIVGGVLVAAGTVAAIPRWRALGGRGTTAVVLMSAMGLGMIVCGVFTLESMMIHLSGFLLAVPVPALGFVFAAAATRSTRPRLAVVGAGGGILTLVLFAIFMITFDATGAGGNAGIAGLTQRCLITVALVTQSLLVTSVPAVPARPPRPSFSRETG</sequence>
<dbReference type="Pfam" id="PF06197">
    <property type="entry name" value="DUF998"/>
    <property type="match status" value="1"/>
</dbReference>
<keyword evidence="1" id="KW-0472">Membrane</keyword>
<keyword evidence="3" id="KW-1185">Reference proteome</keyword>
<feature type="transmembrane region" description="Helical" evidence="1">
    <location>
        <begin position="12"/>
        <end position="33"/>
    </location>
</feature>
<feature type="transmembrane region" description="Helical" evidence="1">
    <location>
        <begin position="122"/>
        <end position="145"/>
    </location>
</feature>
<evidence type="ECO:0000313" key="3">
    <source>
        <dbReference type="Proteomes" id="UP000325827"/>
    </source>
</evidence>
<dbReference type="InterPro" id="IPR009339">
    <property type="entry name" value="DUF998"/>
</dbReference>
<reference evidence="3" key="1">
    <citation type="submission" date="2019-09" db="EMBL/GenBank/DDBJ databases">
        <title>Mumia zhuanghuii sp. nov. isolated from the intestinal contents of plateau pika (Ochotona curzoniae) in the Qinghai-Tibet plateau of China.</title>
        <authorList>
            <person name="Tian Z."/>
        </authorList>
    </citation>
    <scope>NUCLEOTIDE SEQUENCE [LARGE SCALE GENOMIC DNA]</scope>
    <source>
        <strain evidence="3">JCM 30598</strain>
    </source>
</reference>
<protein>
    <submittedName>
        <fullName evidence="2">DUF998 domain-containing protein</fullName>
    </submittedName>
</protein>
<feature type="transmembrane region" description="Helical" evidence="1">
    <location>
        <begin position="65"/>
        <end position="85"/>
    </location>
</feature>
<evidence type="ECO:0000313" key="2">
    <source>
        <dbReference type="EMBL" id="KAA9111466.1"/>
    </source>
</evidence>
<feature type="transmembrane region" description="Helical" evidence="1">
    <location>
        <begin position="152"/>
        <end position="173"/>
    </location>
</feature>